<reference evidence="2" key="1">
    <citation type="submission" date="2021-02" db="EMBL/GenBank/DDBJ databases">
        <authorList>
            <person name="Nowell W R."/>
        </authorList>
    </citation>
    <scope>NUCLEOTIDE SEQUENCE</scope>
</reference>
<accession>A0A820B578</accession>
<dbReference type="Proteomes" id="UP000663881">
    <property type="component" value="Unassembled WGS sequence"/>
</dbReference>
<gene>
    <name evidence="2" type="ORF">OKA104_LOCUS40212</name>
</gene>
<dbReference type="Pfam" id="PF03747">
    <property type="entry name" value="ADP_ribosyl_GH"/>
    <property type="match status" value="1"/>
</dbReference>
<dbReference type="InterPro" id="IPR050792">
    <property type="entry name" value="ADP-ribosylglycohydrolase"/>
</dbReference>
<dbReference type="PANTHER" id="PTHR16222:SF28">
    <property type="entry name" value="ADP-RIBOSYLGLYCOHYDROLASE"/>
    <property type="match status" value="1"/>
</dbReference>
<dbReference type="AlphaFoldDB" id="A0A820B578"/>
<dbReference type="InterPro" id="IPR005502">
    <property type="entry name" value="Ribosyl_crysJ1"/>
</dbReference>
<comment type="caution">
    <text evidence="2">The sequence shown here is derived from an EMBL/GenBank/DDBJ whole genome shotgun (WGS) entry which is preliminary data.</text>
</comment>
<feature type="binding site" evidence="1">
    <location>
        <position position="105"/>
    </location>
    <ligand>
        <name>Mg(2+)</name>
        <dbReference type="ChEBI" id="CHEBI:18420"/>
        <label>1</label>
    </ligand>
</feature>
<evidence type="ECO:0008006" key="4">
    <source>
        <dbReference type="Google" id="ProtNLM"/>
    </source>
</evidence>
<protein>
    <recommendedName>
        <fullName evidence="4">ADP-ribosylglycohydrolase-like protein</fullName>
    </recommendedName>
</protein>
<dbReference type="GO" id="GO:0046872">
    <property type="term" value="F:metal ion binding"/>
    <property type="evidence" value="ECO:0007669"/>
    <property type="project" value="UniProtKB-KW"/>
</dbReference>
<dbReference type="InterPro" id="IPR036705">
    <property type="entry name" value="Ribosyl_crysJ1_sf"/>
</dbReference>
<name>A0A820B578_9BILA</name>
<sequence length="380" mass="43143">IIFNRMTDNEQIKNSQDDIDENVSYRSNENDLINNVLKNDRKKDLLDCLLGCAYGQALGDAYGLSTEFQTVAHIKNLYPNPVELIPFPNYIPNSHACRWRKGDWTDDTDQWILVMEALMEPDNNAKMFARKLSLWVRQGFPEFNDFGGLGLGINVAKVINSSGYLENPLEASRIVWEESNRQVAPNGAVMRCSSSGIVNYNDIEKVKSSAISMCQTTHFDPRCVASCVSICLAIAYMLQTPDNSDIESLIARVQQETLDTLGHDLSPQYQEEFLWHTSKDRTLDDLRLDDERVIGYTYKCLASGFYGLRSTRSFSETLNDLIRHGGDADTNGAVCGTMYGVRYGYHSLPTEWLQAMPYKKWFDQKILHLLEHMNLINGTT</sequence>
<feature type="binding site" evidence="1">
    <location>
        <position position="330"/>
    </location>
    <ligand>
        <name>Mg(2+)</name>
        <dbReference type="ChEBI" id="CHEBI:18420"/>
        <label>1</label>
    </ligand>
</feature>
<organism evidence="2 3">
    <name type="scientific">Adineta steineri</name>
    <dbReference type="NCBI Taxonomy" id="433720"/>
    <lineage>
        <taxon>Eukaryota</taxon>
        <taxon>Metazoa</taxon>
        <taxon>Spiralia</taxon>
        <taxon>Gnathifera</taxon>
        <taxon>Rotifera</taxon>
        <taxon>Eurotatoria</taxon>
        <taxon>Bdelloidea</taxon>
        <taxon>Adinetida</taxon>
        <taxon>Adinetidae</taxon>
        <taxon>Adineta</taxon>
    </lineage>
</organism>
<feature type="binding site" evidence="1">
    <location>
        <position position="329"/>
    </location>
    <ligand>
        <name>Mg(2+)</name>
        <dbReference type="ChEBI" id="CHEBI:18420"/>
        <label>1</label>
    </ligand>
</feature>
<comment type="cofactor">
    <cofactor evidence="1">
        <name>Mg(2+)</name>
        <dbReference type="ChEBI" id="CHEBI:18420"/>
    </cofactor>
    <text evidence="1">Binds 2 magnesium ions per subunit.</text>
</comment>
<feature type="binding site" evidence="1">
    <location>
        <position position="327"/>
    </location>
    <ligand>
        <name>Mg(2+)</name>
        <dbReference type="ChEBI" id="CHEBI:18420"/>
        <label>1</label>
    </ligand>
</feature>
<feature type="binding site" evidence="1">
    <location>
        <position position="106"/>
    </location>
    <ligand>
        <name>Mg(2+)</name>
        <dbReference type="ChEBI" id="CHEBI:18420"/>
        <label>1</label>
    </ligand>
</feature>
<evidence type="ECO:0000256" key="1">
    <source>
        <dbReference type="PIRSR" id="PIRSR605502-1"/>
    </source>
</evidence>
<proteinExistence type="predicted"/>
<feature type="binding site" evidence="1">
    <location>
        <position position="107"/>
    </location>
    <ligand>
        <name>Mg(2+)</name>
        <dbReference type="ChEBI" id="CHEBI:18420"/>
        <label>1</label>
    </ligand>
</feature>
<dbReference type="EMBL" id="CAJOAY010008457">
    <property type="protein sequence ID" value="CAF4187003.1"/>
    <property type="molecule type" value="Genomic_DNA"/>
</dbReference>
<dbReference type="Gene3D" id="1.10.4080.10">
    <property type="entry name" value="ADP-ribosylation/Crystallin J1"/>
    <property type="match status" value="1"/>
</dbReference>
<keyword evidence="1" id="KW-0479">Metal-binding</keyword>
<dbReference type="PANTHER" id="PTHR16222">
    <property type="entry name" value="ADP-RIBOSYLGLYCOHYDROLASE"/>
    <property type="match status" value="1"/>
</dbReference>
<evidence type="ECO:0000313" key="3">
    <source>
        <dbReference type="Proteomes" id="UP000663881"/>
    </source>
</evidence>
<dbReference type="SUPFAM" id="SSF101478">
    <property type="entry name" value="ADP-ribosylglycohydrolase"/>
    <property type="match status" value="1"/>
</dbReference>
<feature type="non-terminal residue" evidence="2">
    <location>
        <position position="1"/>
    </location>
</feature>
<evidence type="ECO:0000313" key="2">
    <source>
        <dbReference type="EMBL" id="CAF4187003.1"/>
    </source>
</evidence>
<keyword evidence="1" id="KW-0460">Magnesium</keyword>